<protein>
    <recommendedName>
        <fullName evidence="2">SET domain-containing protein</fullName>
    </recommendedName>
</protein>
<accession>A0A9P1D2N1</accession>
<keyword evidence="1" id="KW-0175">Coiled coil</keyword>
<evidence type="ECO:0000313" key="4">
    <source>
        <dbReference type="EMBL" id="CAL1155166.1"/>
    </source>
</evidence>
<keyword evidence="5" id="KW-1185">Reference proteome</keyword>
<dbReference type="Proteomes" id="UP001152797">
    <property type="component" value="Unassembled WGS sequence"/>
</dbReference>
<dbReference type="InterPro" id="IPR001214">
    <property type="entry name" value="SET_dom"/>
</dbReference>
<evidence type="ECO:0000256" key="1">
    <source>
        <dbReference type="SAM" id="Coils"/>
    </source>
</evidence>
<dbReference type="SUPFAM" id="SSF82199">
    <property type="entry name" value="SET domain"/>
    <property type="match status" value="1"/>
</dbReference>
<dbReference type="GO" id="GO:0016279">
    <property type="term" value="F:protein-lysine N-methyltransferase activity"/>
    <property type="evidence" value="ECO:0007669"/>
    <property type="project" value="TreeGrafter"/>
</dbReference>
<proteinExistence type="predicted"/>
<organism evidence="3">
    <name type="scientific">Cladocopium goreaui</name>
    <dbReference type="NCBI Taxonomy" id="2562237"/>
    <lineage>
        <taxon>Eukaryota</taxon>
        <taxon>Sar</taxon>
        <taxon>Alveolata</taxon>
        <taxon>Dinophyceae</taxon>
        <taxon>Suessiales</taxon>
        <taxon>Symbiodiniaceae</taxon>
        <taxon>Cladocopium</taxon>
    </lineage>
</organism>
<feature type="domain" description="SET" evidence="2">
    <location>
        <begin position="57"/>
        <end position="235"/>
    </location>
</feature>
<evidence type="ECO:0000313" key="3">
    <source>
        <dbReference type="EMBL" id="CAI4001791.1"/>
    </source>
</evidence>
<dbReference type="Pfam" id="PF00856">
    <property type="entry name" value="SET"/>
    <property type="match status" value="1"/>
</dbReference>
<reference evidence="4" key="2">
    <citation type="submission" date="2024-04" db="EMBL/GenBank/DDBJ databases">
        <authorList>
            <person name="Chen Y."/>
            <person name="Shah S."/>
            <person name="Dougan E. K."/>
            <person name="Thang M."/>
            <person name="Chan C."/>
        </authorList>
    </citation>
    <scope>NUCLEOTIDE SEQUENCE [LARGE SCALE GENOMIC DNA]</scope>
</reference>
<dbReference type="EMBL" id="CAMXCT020003001">
    <property type="protein sequence ID" value="CAL1155166.1"/>
    <property type="molecule type" value="Genomic_DNA"/>
</dbReference>
<dbReference type="Gene3D" id="3.90.1410.10">
    <property type="entry name" value="set domain protein methyltransferase, domain 1"/>
    <property type="match status" value="1"/>
</dbReference>
<evidence type="ECO:0000313" key="5">
    <source>
        <dbReference type="Proteomes" id="UP001152797"/>
    </source>
</evidence>
<gene>
    <name evidence="3" type="ORF">C1SCF055_LOCUS27801</name>
</gene>
<name>A0A9P1D2N1_9DINO</name>
<dbReference type="EMBL" id="CAMXCT030003001">
    <property type="protein sequence ID" value="CAL4789103.1"/>
    <property type="molecule type" value="Genomic_DNA"/>
</dbReference>
<dbReference type="InterPro" id="IPR050600">
    <property type="entry name" value="SETD3_SETD6_MTase"/>
</dbReference>
<sequence length="916" mass="99751">MLIHLNDQCAEPKADPSNTIMQSDESDDVSLTELLQWCAQKGIQAGGVRVASSDGCGRFLQATERFDPEQLILMVPAEAILAEGVGESNYQASHWMLGVAHRLLEEDCLKEASAFAPYVRLLFEGEPHGFGAMAALPGCVGSLARARETLRSSQVAELLSAMPDSSPERAVRALHTVDTRTVYSHSARVRALVPFFDFANHCAYPNARWTMGSDRVLRLHSTKLIDIGEEVTISYDNISNGRLLVTYGFVLNGNGPHRRVDLDIVSVQSKDLEEAALDQKRPVQLEVLEDGCLRRRAALLPLANAFRAANAANADVLLAEHLLQQAMEERRQWEETHPRLQDSRFLVLSAMTIEVLGHFVGKLKDWMEDPTKTSLMVALGPRAEIHSDSIDQLGPDVWVGNQPPAQRGFVALGVPIGHPEFIACHLQARLAAEAELLEELPRLPDLQAAWLLLLFCAAPRAQHILRTVPPSQCFEYSTGHDAAIWDTLLALLGEQRPCPHLAEARRLAFLPGRLGGLGLTSAELLSPAAYWAGWTDALGTLRPRVPDIAAACGRELLHEGDPHAPCIRELVAAAARLDAAGWATRPAWAQLLAAHPVPSPPLQESEPSLWRHGWQHPAALAVTTSFREQEVFPPMTPATRALVRSQSGPAAGAWLTAIPTEPATTLAPHLMAIALRRRLRLPLPLTTARCGQVPNTHGCGRLVDPLGDHLAACPRTGALARRGHLMEQAWIKICREAVGPEGRVVPQQWLNRTTAPGVPPEDRRRLDLVVHGATALGVALCCDVTVVSPLTSTGRPLPRAATHDGTALQLARARKHRRYPELLRAGGHRFLVLGAELGGRWDQECHDLVRTLLAVRAQREPAAIRAAAISGWRRRWWAVLACALQRATASTLLGGVWLAPAQTTGTAHFGSRAGLG</sequence>
<comment type="caution">
    <text evidence="3">The sequence shown here is derived from an EMBL/GenBank/DDBJ whole genome shotgun (WGS) entry which is preliminary data.</text>
</comment>
<dbReference type="CDD" id="cd10527">
    <property type="entry name" value="SET_LSMT"/>
    <property type="match status" value="1"/>
</dbReference>
<dbReference type="OrthoDB" id="444472at2759"/>
<dbReference type="AlphaFoldDB" id="A0A9P1D2N1"/>
<feature type="coiled-coil region" evidence="1">
    <location>
        <begin position="316"/>
        <end position="343"/>
    </location>
</feature>
<dbReference type="PANTHER" id="PTHR13271">
    <property type="entry name" value="UNCHARACTERIZED PUTATIVE METHYLTRANSFERASE"/>
    <property type="match status" value="1"/>
</dbReference>
<dbReference type="EMBL" id="CAMXCT010003001">
    <property type="protein sequence ID" value="CAI4001791.1"/>
    <property type="molecule type" value="Genomic_DNA"/>
</dbReference>
<dbReference type="InterPro" id="IPR046341">
    <property type="entry name" value="SET_dom_sf"/>
</dbReference>
<evidence type="ECO:0000259" key="2">
    <source>
        <dbReference type="Pfam" id="PF00856"/>
    </source>
</evidence>
<reference evidence="3" key="1">
    <citation type="submission" date="2022-10" db="EMBL/GenBank/DDBJ databases">
        <authorList>
            <person name="Chen Y."/>
            <person name="Dougan E. K."/>
            <person name="Chan C."/>
            <person name="Rhodes N."/>
            <person name="Thang M."/>
        </authorList>
    </citation>
    <scope>NUCLEOTIDE SEQUENCE</scope>
</reference>